<dbReference type="EMBL" id="CP030140">
    <property type="protein sequence ID" value="AWX69238.1"/>
    <property type="molecule type" value="Genomic_DNA"/>
</dbReference>
<gene>
    <name evidence="1" type="ORF">DP065_00485</name>
</gene>
<dbReference type="NCBIfam" id="NF045957">
    <property type="entry name" value="MHO_1590_dom"/>
    <property type="match status" value="1"/>
</dbReference>
<sequence length="69" mass="8166">MNFKDSNAWIDDEMIAFVIKDIISKLIINDGEIKYAYNRIAQNDVEISFIWENDTQKAFRTYKICTNNI</sequence>
<evidence type="ECO:0000313" key="2">
    <source>
        <dbReference type="Proteomes" id="UP000250218"/>
    </source>
</evidence>
<dbReference type="KEGG" id="mane:DP065_00485"/>
<name>A0A2Z4NCE9_9BACT</name>
<proteinExistence type="predicted"/>
<keyword evidence="2" id="KW-1185">Reference proteome</keyword>
<organism evidence="1 2">
    <name type="scientific">[Mycoplasma] anseris</name>
    <dbReference type="NCBI Taxonomy" id="92400"/>
    <lineage>
        <taxon>Bacteria</taxon>
        <taxon>Bacillati</taxon>
        <taxon>Mycoplasmatota</taxon>
        <taxon>Mycoplasmoidales</taxon>
        <taxon>Metamycoplasmataceae</taxon>
        <taxon>Metamycoplasma</taxon>
    </lineage>
</organism>
<accession>A0A2Z4NCE9</accession>
<reference evidence="2" key="1">
    <citation type="submission" date="2018-06" db="EMBL/GenBank/DDBJ databases">
        <title>Complete genome sequences of Mycoplasma anatis, M. anseris and M. cloacale type strains.</title>
        <authorList>
            <person name="Grozner D."/>
            <person name="Forro B."/>
            <person name="Sulyok K.M."/>
            <person name="Marton S."/>
            <person name="Kreizinger Z."/>
            <person name="Banyai K."/>
            <person name="Gyuranecz M."/>
        </authorList>
    </citation>
    <scope>NUCLEOTIDE SEQUENCE [LARGE SCALE GENOMIC DNA]</scope>
    <source>
        <strain evidence="2">ATCC 49234</strain>
    </source>
</reference>
<dbReference type="AlphaFoldDB" id="A0A2Z4NCE9"/>
<evidence type="ECO:0000313" key="1">
    <source>
        <dbReference type="EMBL" id="AWX69238.1"/>
    </source>
</evidence>
<protein>
    <submittedName>
        <fullName evidence="1">Uncharacterized protein</fullName>
    </submittedName>
</protein>
<dbReference type="Proteomes" id="UP000250218">
    <property type="component" value="Chromosome"/>
</dbReference>